<accession>A0A7M7QM77</accession>
<dbReference type="Gene3D" id="3.30.40.10">
    <property type="entry name" value="Zinc/RING finger domain, C3HC4 (zinc finger)"/>
    <property type="match status" value="1"/>
</dbReference>
<keyword evidence="4 9" id="KW-0863">Zinc-finger</keyword>
<keyword evidence="3" id="KW-0677">Repeat</keyword>
<dbReference type="PROSITE" id="PS50016">
    <property type="entry name" value="ZF_PHD_2"/>
    <property type="match status" value="2"/>
</dbReference>
<dbReference type="GO" id="GO:0005634">
    <property type="term" value="C:nucleus"/>
    <property type="evidence" value="ECO:0007669"/>
    <property type="project" value="UniProtKB-SubCell"/>
</dbReference>
<dbReference type="Pfam" id="PF00628">
    <property type="entry name" value="PHD"/>
    <property type="match status" value="2"/>
</dbReference>
<organism evidence="12 13">
    <name type="scientific">Nasonia vitripennis</name>
    <name type="common">Parasitic wasp</name>
    <dbReference type="NCBI Taxonomy" id="7425"/>
    <lineage>
        <taxon>Eukaryota</taxon>
        <taxon>Metazoa</taxon>
        <taxon>Ecdysozoa</taxon>
        <taxon>Arthropoda</taxon>
        <taxon>Hexapoda</taxon>
        <taxon>Insecta</taxon>
        <taxon>Pterygota</taxon>
        <taxon>Neoptera</taxon>
        <taxon>Endopterygota</taxon>
        <taxon>Hymenoptera</taxon>
        <taxon>Apocrita</taxon>
        <taxon>Proctotrupomorpha</taxon>
        <taxon>Chalcidoidea</taxon>
        <taxon>Pteromalidae</taxon>
        <taxon>Pteromalinae</taxon>
        <taxon>Nasonia</taxon>
    </lineage>
</organism>
<evidence type="ECO:0000313" key="12">
    <source>
        <dbReference type="EnsemblMetazoa" id="XP_031788761"/>
    </source>
</evidence>
<feature type="domain" description="PHD-type" evidence="11">
    <location>
        <begin position="2562"/>
        <end position="2618"/>
    </location>
</feature>
<dbReference type="GeneID" id="100116660"/>
<feature type="compositionally biased region" description="Basic and acidic residues" evidence="10">
    <location>
        <begin position="1229"/>
        <end position="1240"/>
    </location>
</feature>
<dbReference type="EnsemblMetazoa" id="XM_031932901">
    <property type="protein sequence ID" value="XP_031788761"/>
    <property type="gene ID" value="LOC100116660"/>
</dbReference>
<feature type="compositionally biased region" description="Basic and acidic residues" evidence="10">
    <location>
        <begin position="1389"/>
        <end position="1418"/>
    </location>
</feature>
<feature type="compositionally biased region" description="Polar residues" evidence="10">
    <location>
        <begin position="2076"/>
        <end position="2088"/>
    </location>
</feature>
<dbReference type="InterPro" id="IPR001965">
    <property type="entry name" value="Znf_PHD"/>
</dbReference>
<feature type="compositionally biased region" description="Basic and acidic residues" evidence="10">
    <location>
        <begin position="1211"/>
        <end position="1220"/>
    </location>
</feature>
<feature type="compositionally biased region" description="Basic and acidic residues" evidence="10">
    <location>
        <begin position="7"/>
        <end position="17"/>
    </location>
</feature>
<dbReference type="InParanoid" id="A0A7M7QM77"/>
<dbReference type="CDD" id="cd15529">
    <property type="entry name" value="PHD2_PHF10"/>
    <property type="match status" value="1"/>
</dbReference>
<name>A0A7M7QM77_NASVI</name>
<keyword evidence="8" id="KW-0539">Nucleus</keyword>
<evidence type="ECO:0000313" key="13">
    <source>
        <dbReference type="Proteomes" id="UP000002358"/>
    </source>
</evidence>
<dbReference type="SUPFAM" id="SSF57903">
    <property type="entry name" value="FYVE/PHD zinc finger"/>
    <property type="match status" value="3"/>
</dbReference>
<dbReference type="PANTHER" id="PTHR45888">
    <property type="entry name" value="HL01030P-RELATED"/>
    <property type="match status" value="1"/>
</dbReference>
<keyword evidence="2" id="KW-0479">Metal-binding</keyword>
<dbReference type="CDD" id="cd21085">
    <property type="entry name" value="WH_NTD_PHF10"/>
    <property type="match status" value="1"/>
</dbReference>
<dbReference type="InterPro" id="IPR011011">
    <property type="entry name" value="Znf_FYVE_PHD"/>
</dbReference>
<dbReference type="InterPro" id="IPR019787">
    <property type="entry name" value="Znf_PHD-finger"/>
</dbReference>
<dbReference type="InterPro" id="IPR013083">
    <property type="entry name" value="Znf_RING/FYVE/PHD"/>
</dbReference>
<sequence>MGLLGSTEKKEENKQDTNKIQNNSASRFTIKESNTNPENKNNTMDINDIISMPSEAGTESTLESEIDALSKIITDTKDDTQKLEDNDEDFKLDNDDLSFTASFPCDSGVEYDKGDLLPDDGLMMKDILDSSTKVDKFISTSVTEGHNQELLDGKLKLKLQIHTYASKSSDGDHGNEKSDNASKGQKENIEHPTSSKSVDEDCAIEPLGVNNSFSLINLEYESREFQVCSDSQSISTLEAQQIISPENKTEIGYTENVLETMKNYELVSVVNKSESISNLPTETRELDVTFDNKLDTESENFKITETILKENKNEQNSMDASDDPQDFVNKVTEIQSVVDTCLPQKESDVKASHSDANKLLQESLAEETPMELVKENEAENSNIEQEKIVDEGDGDSNTKIIKTKNNEMTNPGNEVEKIVSSVSEVTAKSDVAVPEIINTLEMDQTKLNSYGDFKVSHEKEVFEVSLTSSSAITDVSHKEKLKVDSIRFEDSENSDKKQDIVSLEGTNITADAHDKETVQEAINVDVHKQELRDTVVENINILEKTAVIVTNETSQNENTDVVIGDLKIIESIIDNVGSENNSKISDDDQVVISSTVSSDDKNEIEDTNVKVPVDEKLFSRETDDKVDKECIIMQETENIKETGDNLVESLPNSSIILNIAKTTKTDNLVIHANELTTVKELVQNIPSTISHETQEEDRNLTLVLDEHEISKNTDLVEYEGNPEESKIEKKDKIETTKTGQIFKENVDHEIPDETEDPVEINLSLDPDGDSSPISHDVTEEHMVTDPLEKLVEMENIIDSKSLEESGAHQKIDETCNNEQVLESQEPTPCAVHEVGKNSGSVLDVTLDTEKNSNKETAHFAHSDTSNLPDIDFQSLDEKSQDSLSILNALQSESISIDQEKENNKFESTGKEDEISLIFDESSQSPRHTDKFVNDLYKSCVPDDTINSNHTPVDNIEEFNESSSMNEQPDDISREMKEDTNVALSLDNGAQSEDMKAPETHLKAFLNIEDANIEDSAEISELESAVKFLQESEEQDIQNSRIVQDSSINERNTSIFVAVDDSICDNASEHISDLPETTLDPIAISEAEIISEAAKLESERKEKLQLDHQFESAEQTSIDLGSTDITESGALPSTDNLLATMKPTKSFDILSEVPGVDTLKVPLLRQRKLTPGVLPEASLLDERYKEPPKIEIPEISPPLPSTPRASLLIQKDAKQRLESPDRLSVYSEPKITDTPKKDSEKQQQQYPESENIGSPRIILKIAKSAIAECSEPRSPKSPKIRSAANSPNPDDSPGQKLGKIKLKLSKGGHPSIIPNNDEETAQWHTDSPSSASPLGMKIKLSKSGDASVVESSKGHDEMQKHEEGYRPEMPIGMKIKLSKSGDASIVQHDSSPKESIEGKLRHKDAKEGAQEAPSTKKQDSPSIGMKIKLSKSGDASIIQQDVEEMQDSGRRTDSPIGMKIKLSKSGDASVVSNEYLEDVPDRTEEPFKRTDSPMGVRIKLAKSKSGNASIISSETIEESENAKKIREIEALGEESAKVGIGMKIKLSKSGDASVIRDDSSIEPARKSGELPIGMKIKLSKTGEPSIIHTDISKKIHSDGSIESAKNQSTHADTAMMDLHNKRKEITISPVESKKTKMDANIKQILPDITIQPIASPVKKDQQKLMLDPNASNISRQQMNVINQEISITQICSLSTGDKLMGDRLKHTLNAGSDPSSSSPLNSDCEIIEPQPELIIVNENSNSSQDIMIIDEVPSIKSLVKVPKKRGRPRRNAAAASAVNINMSGFQEQFELQRDPLSLDQPPMPMFQQQIHDRMNLHQLQQQLPGAGESSERPRRTCRSQKSYAPPKRGRGRGRGKRKNDTIDIPMKKQRIEQDLTAIENATTAVISLEKLPIETSPELFKALNQPTLERIIGVSKPTERNKKVEFVQIPDNTLTISEMPPHQKKVQVEIHRDLPKNVAEKLKLSEVPASASHLSTNASLPSISDKEVTEVEGTDQLIEKSDTIIIKITEEEDKQQNEIVVLNEHNEMIPNRNDLSGQQHQNWLAPAIRKVSIESTAARTESTMSTLTVIDEETRMSAESCSRSQTPARNISVPGASEAGLLNEESQGSTATTESEKVKVKIRRMEINLDPDEGPFTVEKIAEYEWPPKDDEARSAATRAETFMIQEQISQYLGVKSFKRKYPDLKRRMVDMEERNFLRENGLVSESMCDMGLTAVSSSEVLDIMCSDFPEQYEEYRKHMREKAAKEHSKKQKELSAAANAERNRIDLAEMAMQSALNWNLGLNKARRENRRCSLDLQTFTVHMPKRAIKFDPSKRGSHYPVALIPGQYTDYYREYTPAELRYYPLNTVLYGPMRPNERKFDSQSEGSQSDSDSDSSSDDSSSSSSEGTQDTEGSQSTMDEVDMELAIQSDIKCKMCLNHLNKSNRPEVLIQCGTCNGNVHPSCIDLTLDMVPHIRAYAWQCTDCKTCAQCHDPADEDKMLFCDMCDRGYHIYCVGLRRVPQGRWHCQECAVCANCGSKEPGGANSDRNSVAQWQHEYKKADKNTRVYVSTFCVPCSKLWRKGRYCPHCSRCHNAPRLDLEPNLVHCGACDKYLHLGCVETKELIIDKKNYLCEFCSPNRQPLAKPLISKTFKT</sequence>
<feature type="compositionally biased region" description="Polar residues" evidence="10">
    <location>
        <begin position="2103"/>
        <end position="2112"/>
    </location>
</feature>
<feature type="domain" description="PHD-type" evidence="11">
    <location>
        <begin position="2461"/>
        <end position="2512"/>
    </location>
</feature>
<dbReference type="SMART" id="SM00249">
    <property type="entry name" value="PHD"/>
    <property type="match status" value="3"/>
</dbReference>
<evidence type="ECO:0000256" key="6">
    <source>
        <dbReference type="ARBA" id="ARBA00023015"/>
    </source>
</evidence>
<dbReference type="GO" id="GO:0008270">
    <property type="term" value="F:zinc ion binding"/>
    <property type="evidence" value="ECO:0007669"/>
    <property type="project" value="UniProtKB-KW"/>
</dbReference>
<evidence type="ECO:0000256" key="4">
    <source>
        <dbReference type="ARBA" id="ARBA00022771"/>
    </source>
</evidence>
<feature type="region of interest" description="Disordered" evidence="10">
    <location>
        <begin position="1"/>
        <end position="45"/>
    </location>
</feature>
<evidence type="ECO:0000256" key="10">
    <source>
        <dbReference type="SAM" id="MobiDB-lite"/>
    </source>
</evidence>
<reference evidence="12" key="1">
    <citation type="submission" date="2021-01" db="UniProtKB">
        <authorList>
            <consortium name="EnsemblMetazoa"/>
        </authorList>
    </citation>
    <scope>IDENTIFICATION</scope>
</reference>
<keyword evidence="7" id="KW-0804">Transcription</keyword>
<dbReference type="PANTHER" id="PTHR45888:SF4">
    <property type="entry name" value="PHD FINGER PROTEIN 10"/>
    <property type="match status" value="1"/>
</dbReference>
<feature type="compositionally biased region" description="Low complexity" evidence="10">
    <location>
        <begin position="2378"/>
        <end position="2394"/>
    </location>
</feature>
<keyword evidence="6" id="KW-0805">Transcription regulation</keyword>
<keyword evidence="13" id="KW-1185">Reference proteome</keyword>
<feature type="compositionally biased region" description="Polar residues" evidence="10">
    <location>
        <begin position="1321"/>
        <end position="1331"/>
    </location>
</feature>
<evidence type="ECO:0000256" key="5">
    <source>
        <dbReference type="ARBA" id="ARBA00022833"/>
    </source>
</evidence>
<evidence type="ECO:0000256" key="1">
    <source>
        <dbReference type="ARBA" id="ARBA00004123"/>
    </source>
</evidence>
<protein>
    <recommendedName>
        <fullName evidence="11">PHD-type domain-containing protein</fullName>
    </recommendedName>
</protein>
<feature type="region of interest" description="Disordered" evidence="10">
    <location>
        <begin position="1266"/>
        <end position="1434"/>
    </location>
</feature>
<feature type="region of interest" description="Disordered" evidence="10">
    <location>
        <begin position="2074"/>
        <end position="2114"/>
    </location>
</feature>
<dbReference type="RefSeq" id="XP_031788761.1">
    <property type="nucleotide sequence ID" value="XM_031932901.2"/>
</dbReference>
<feature type="compositionally biased region" description="Basic and acidic residues" evidence="10">
    <location>
        <begin position="1351"/>
        <end position="1365"/>
    </location>
</feature>
<feature type="compositionally biased region" description="Basic and acidic residues" evidence="10">
    <location>
        <begin position="169"/>
        <end position="190"/>
    </location>
</feature>
<feature type="compositionally biased region" description="Polar residues" evidence="10">
    <location>
        <begin position="18"/>
        <end position="45"/>
    </location>
</feature>
<feature type="compositionally biased region" description="Polar residues" evidence="10">
    <location>
        <begin position="1241"/>
        <end position="1251"/>
    </location>
</feature>
<evidence type="ECO:0000259" key="11">
    <source>
        <dbReference type="PROSITE" id="PS50016"/>
    </source>
</evidence>
<dbReference type="SMR" id="A0A7M7QM77"/>
<feature type="region of interest" description="Disordered" evidence="10">
    <location>
        <begin position="166"/>
        <end position="200"/>
    </location>
</feature>
<keyword evidence="5" id="KW-0862">Zinc</keyword>
<proteinExistence type="predicted"/>
<evidence type="ECO:0000256" key="2">
    <source>
        <dbReference type="ARBA" id="ARBA00022723"/>
    </source>
</evidence>
<dbReference type="KEGG" id="nvi:100116660"/>
<evidence type="ECO:0000256" key="7">
    <source>
        <dbReference type="ARBA" id="ARBA00023163"/>
    </source>
</evidence>
<dbReference type="Proteomes" id="UP000002358">
    <property type="component" value="Chromosome 5"/>
</dbReference>
<dbReference type="CTD" id="32965"/>
<feature type="region of interest" description="Disordered" evidence="10">
    <location>
        <begin position="2354"/>
        <end position="2398"/>
    </location>
</feature>
<evidence type="ECO:0000256" key="3">
    <source>
        <dbReference type="ARBA" id="ARBA00022737"/>
    </source>
</evidence>
<feature type="compositionally biased region" description="Basic residues" evidence="10">
    <location>
        <begin position="1846"/>
        <end position="1856"/>
    </location>
</feature>
<evidence type="ECO:0000256" key="9">
    <source>
        <dbReference type="PROSITE-ProRule" id="PRU00146"/>
    </source>
</evidence>
<dbReference type="OrthoDB" id="1903104at2759"/>
<evidence type="ECO:0000256" key="8">
    <source>
        <dbReference type="ARBA" id="ARBA00023242"/>
    </source>
</evidence>
<feature type="region of interest" description="Disordered" evidence="10">
    <location>
        <begin position="1211"/>
        <end position="1253"/>
    </location>
</feature>
<feature type="region of interest" description="Disordered" evidence="10">
    <location>
        <begin position="1820"/>
        <end position="1861"/>
    </location>
</feature>
<comment type="subcellular location">
    <subcellularLocation>
        <location evidence="1">Nucleus</location>
    </subcellularLocation>
</comment>